<comment type="caution">
    <text evidence="1">The sequence shown here is derived from an EMBL/GenBank/DDBJ whole genome shotgun (WGS) entry which is preliminary data.</text>
</comment>
<protein>
    <submittedName>
        <fullName evidence="1">Uncharacterized protein</fullName>
    </submittedName>
</protein>
<proteinExistence type="predicted"/>
<dbReference type="InterPro" id="IPR043472">
    <property type="entry name" value="Macro_dom-like"/>
</dbReference>
<sequence>MLLSSLPATIAARAVLLIGLGDADAWTPSVTGVAAAVAMREALRLGMASVFFAPLLQDSGIGPERTAGTAATIFANVLRVLKMHGQDRQEGFSLRRWTFSSGLEWKDITPDLLRDAARNILT</sequence>
<name>A0A4R6FE79_9SPHN</name>
<evidence type="ECO:0000313" key="1">
    <source>
        <dbReference type="EMBL" id="TDN78624.1"/>
    </source>
</evidence>
<keyword evidence="2" id="KW-1185">Reference proteome</keyword>
<gene>
    <name evidence="1" type="ORF">EV664_11667</name>
</gene>
<evidence type="ECO:0000313" key="2">
    <source>
        <dbReference type="Proteomes" id="UP000295493"/>
    </source>
</evidence>
<reference evidence="1 2" key="1">
    <citation type="submission" date="2019-03" db="EMBL/GenBank/DDBJ databases">
        <title>Genomic Encyclopedia of Type Strains, Phase IV (KMG-IV): sequencing the most valuable type-strain genomes for metagenomic binning, comparative biology and taxonomic classification.</title>
        <authorList>
            <person name="Goeker M."/>
        </authorList>
    </citation>
    <scope>NUCLEOTIDE SEQUENCE [LARGE SCALE GENOMIC DNA]</scope>
    <source>
        <strain evidence="1 2">DSM 25059</strain>
    </source>
</reference>
<dbReference type="EMBL" id="SNWD01000016">
    <property type="protein sequence ID" value="TDN78624.1"/>
    <property type="molecule type" value="Genomic_DNA"/>
</dbReference>
<dbReference type="Proteomes" id="UP000295493">
    <property type="component" value="Unassembled WGS sequence"/>
</dbReference>
<organism evidence="1 2">
    <name type="scientific">Stakelama pacifica</name>
    <dbReference type="NCBI Taxonomy" id="517720"/>
    <lineage>
        <taxon>Bacteria</taxon>
        <taxon>Pseudomonadati</taxon>
        <taxon>Pseudomonadota</taxon>
        <taxon>Alphaproteobacteria</taxon>
        <taxon>Sphingomonadales</taxon>
        <taxon>Sphingomonadaceae</taxon>
        <taxon>Stakelama</taxon>
    </lineage>
</organism>
<dbReference type="AlphaFoldDB" id="A0A4R6FE79"/>
<accession>A0A4R6FE79</accession>
<dbReference type="Gene3D" id="3.40.220.10">
    <property type="entry name" value="Leucine Aminopeptidase, subunit E, domain 1"/>
    <property type="match status" value="1"/>
</dbReference>